<dbReference type="InterPro" id="IPR042092">
    <property type="entry name" value="PsdUridine_s_RsuA/RluB/E/F_cat"/>
</dbReference>
<gene>
    <name evidence="6" type="ORF">MUN86_05870</name>
</gene>
<evidence type="ECO:0000313" key="6">
    <source>
        <dbReference type="EMBL" id="UOQ67406.1"/>
    </source>
</evidence>
<dbReference type="Pfam" id="PF00849">
    <property type="entry name" value="PseudoU_synth_2"/>
    <property type="match status" value="1"/>
</dbReference>
<reference evidence="6" key="1">
    <citation type="submission" date="2022-04" db="EMBL/GenBank/DDBJ databases">
        <title>Hymenobacter sp. isolated from the air.</title>
        <authorList>
            <person name="Won M."/>
            <person name="Lee C.-M."/>
            <person name="Woen H.-Y."/>
            <person name="Kwon S.-W."/>
        </authorList>
    </citation>
    <scope>NUCLEOTIDE SEQUENCE</scope>
    <source>
        <strain evidence="6">5420S-77</strain>
    </source>
</reference>
<dbReference type="PANTHER" id="PTHR47683:SF2">
    <property type="entry name" value="RNA-BINDING S4 DOMAIN-CONTAINING PROTEIN"/>
    <property type="match status" value="1"/>
</dbReference>
<dbReference type="PANTHER" id="PTHR47683">
    <property type="entry name" value="PSEUDOURIDINE SYNTHASE FAMILY PROTEIN-RELATED"/>
    <property type="match status" value="1"/>
</dbReference>
<comment type="similarity">
    <text evidence="1 3">Belongs to the pseudouridine synthase RsuA family.</text>
</comment>
<name>A0ABY4G9E0_9BACT</name>
<feature type="compositionally biased region" description="Gly residues" evidence="4">
    <location>
        <begin position="300"/>
        <end position="319"/>
    </location>
</feature>
<proteinExistence type="inferred from homology"/>
<protein>
    <recommendedName>
        <fullName evidence="3">Pseudouridine synthase</fullName>
        <ecNumber evidence="3">5.4.99.-</ecNumber>
    </recommendedName>
</protein>
<dbReference type="RefSeq" id="WP_245122896.1">
    <property type="nucleotide sequence ID" value="NZ_CP095061.1"/>
</dbReference>
<dbReference type="PROSITE" id="PS01149">
    <property type="entry name" value="PSI_RSU"/>
    <property type="match status" value="1"/>
</dbReference>
<feature type="region of interest" description="Disordered" evidence="4">
    <location>
        <begin position="194"/>
        <end position="319"/>
    </location>
</feature>
<dbReference type="EMBL" id="CP095061">
    <property type="protein sequence ID" value="UOQ67406.1"/>
    <property type="molecule type" value="Genomic_DNA"/>
</dbReference>
<dbReference type="InterPro" id="IPR050343">
    <property type="entry name" value="RsuA_PseudoU_synthase"/>
</dbReference>
<dbReference type="Gene3D" id="3.30.70.580">
    <property type="entry name" value="Pseudouridine synthase I, catalytic domain, N-terminal subdomain"/>
    <property type="match status" value="1"/>
</dbReference>
<accession>A0ABY4G9E0</accession>
<dbReference type="Gene3D" id="3.30.70.1560">
    <property type="entry name" value="Alpha-L RNA-binding motif"/>
    <property type="match status" value="1"/>
</dbReference>
<keyword evidence="7" id="KW-1185">Reference proteome</keyword>
<dbReference type="InterPro" id="IPR020103">
    <property type="entry name" value="PsdUridine_synth_cat_dom_sf"/>
</dbReference>
<dbReference type="InterPro" id="IPR006145">
    <property type="entry name" value="PsdUridine_synth_RsuA/RluA"/>
</dbReference>
<dbReference type="InterPro" id="IPR018496">
    <property type="entry name" value="PsdUridine_synth_RsuA/RluB_CS"/>
</dbReference>
<dbReference type="Proteomes" id="UP000830401">
    <property type="component" value="Chromosome"/>
</dbReference>
<evidence type="ECO:0000256" key="2">
    <source>
        <dbReference type="ARBA" id="ARBA00023235"/>
    </source>
</evidence>
<evidence type="ECO:0000256" key="3">
    <source>
        <dbReference type="RuleBase" id="RU003887"/>
    </source>
</evidence>
<evidence type="ECO:0000256" key="4">
    <source>
        <dbReference type="SAM" id="MobiDB-lite"/>
    </source>
</evidence>
<dbReference type="NCBIfam" id="TIGR00093">
    <property type="entry name" value="pseudouridine synthase"/>
    <property type="match status" value="1"/>
</dbReference>
<feature type="domain" description="Pseudouridine synthase RsuA/RluA-like" evidence="5">
    <location>
        <begin position="3"/>
        <end position="148"/>
    </location>
</feature>
<dbReference type="EC" id="5.4.99.-" evidence="3"/>
<feature type="compositionally biased region" description="Low complexity" evidence="4">
    <location>
        <begin position="242"/>
        <end position="292"/>
    </location>
</feature>
<dbReference type="InterPro" id="IPR020094">
    <property type="entry name" value="TruA/RsuA/RluB/E/F_N"/>
</dbReference>
<dbReference type="InterPro" id="IPR000748">
    <property type="entry name" value="PsdUridine_synth_RsuA/RluB/E/F"/>
</dbReference>
<keyword evidence="2 3" id="KW-0413">Isomerase</keyword>
<evidence type="ECO:0000259" key="5">
    <source>
        <dbReference type="Pfam" id="PF00849"/>
    </source>
</evidence>
<evidence type="ECO:0000313" key="7">
    <source>
        <dbReference type="Proteomes" id="UP000830401"/>
    </source>
</evidence>
<evidence type="ECO:0000256" key="1">
    <source>
        <dbReference type="ARBA" id="ARBA00008348"/>
    </source>
</evidence>
<organism evidence="6 7">
    <name type="scientific">Hymenobacter volaticus</name>
    <dbReference type="NCBI Taxonomy" id="2932254"/>
    <lineage>
        <taxon>Bacteria</taxon>
        <taxon>Pseudomonadati</taxon>
        <taxon>Bacteroidota</taxon>
        <taxon>Cytophagia</taxon>
        <taxon>Cytophagales</taxon>
        <taxon>Hymenobacteraceae</taxon>
        <taxon>Hymenobacter</taxon>
    </lineage>
</organism>
<dbReference type="SUPFAM" id="SSF55120">
    <property type="entry name" value="Pseudouridine synthase"/>
    <property type="match status" value="1"/>
</dbReference>
<sequence length="319" mass="33918">MRYILVNKPYEVLTQFTDEQGRATLKDFVAIPNIYPVGRLDFDSEGLVLLTDDKQLQHRLSEPRFKVAKTYWVQVEGIPTEEALETLRRGVDIKSGFTSPAEARLLPNDTELWPRSKPVRFRANIPTSWIEITISQGMNRQVRKMTAAVGFPTLRLVRVGIADLRVENLAPGKWRELTDPEVQTLKEDMAAQTAAAGTFKTPGKSETFWPGGIRPASAKPGKNSAGGYSRGGFGGASNAKATGGDTRSAGTRGSGRNSSGGTFKATPTGKPVGGKPTTPGKTGSKPGPKSAGRGSAGPESRGGAGRKPGPTGSGRNGRG</sequence>